<accession>A0AC34FTZ9</accession>
<name>A0AC34FTZ9_9BILA</name>
<evidence type="ECO:0000313" key="1">
    <source>
        <dbReference type="Proteomes" id="UP000887579"/>
    </source>
</evidence>
<evidence type="ECO:0000313" key="2">
    <source>
        <dbReference type="WBParaSite" id="ES5_v2.g20856.t1"/>
    </source>
</evidence>
<proteinExistence type="predicted"/>
<protein>
    <submittedName>
        <fullName evidence="2">Uncharacterized protein</fullName>
    </submittedName>
</protein>
<reference evidence="2" key="1">
    <citation type="submission" date="2022-11" db="UniProtKB">
        <authorList>
            <consortium name="WormBaseParasite"/>
        </authorList>
    </citation>
    <scope>IDENTIFICATION</scope>
</reference>
<dbReference type="WBParaSite" id="ES5_v2.g20856.t1">
    <property type="protein sequence ID" value="ES5_v2.g20856.t1"/>
    <property type="gene ID" value="ES5_v2.g20856"/>
</dbReference>
<dbReference type="Proteomes" id="UP000887579">
    <property type="component" value="Unplaced"/>
</dbReference>
<sequence length="113" mass="13237">MESSNGFRSTTIDSESKLYEDPFEPNTSDFHLRKKKIIPESQSFDFKKPVTKVVTKVEPSKSADIPPPIPPHRPNPRQKIVEIEKYRMCKEILELERRSREMYDILMSPSTKK</sequence>
<organism evidence="1 2">
    <name type="scientific">Panagrolaimus sp. ES5</name>
    <dbReference type="NCBI Taxonomy" id="591445"/>
    <lineage>
        <taxon>Eukaryota</taxon>
        <taxon>Metazoa</taxon>
        <taxon>Ecdysozoa</taxon>
        <taxon>Nematoda</taxon>
        <taxon>Chromadorea</taxon>
        <taxon>Rhabditida</taxon>
        <taxon>Tylenchina</taxon>
        <taxon>Panagrolaimomorpha</taxon>
        <taxon>Panagrolaimoidea</taxon>
        <taxon>Panagrolaimidae</taxon>
        <taxon>Panagrolaimus</taxon>
    </lineage>
</organism>